<dbReference type="InterPro" id="IPR001752">
    <property type="entry name" value="Kinesin_motor_dom"/>
</dbReference>
<dbReference type="RefSeq" id="XP_030541569.1">
    <property type="nucleotide sequence ID" value="XM_030685709.2"/>
</dbReference>
<evidence type="ECO:0000313" key="9">
    <source>
        <dbReference type="Proteomes" id="UP000827889"/>
    </source>
</evidence>
<feature type="binding site" evidence="5">
    <location>
        <begin position="220"/>
        <end position="227"/>
    </location>
    <ligand>
        <name>ATP</name>
        <dbReference type="ChEBI" id="CHEBI:30616"/>
    </ligand>
</feature>
<dbReference type="GO" id="GO:0008017">
    <property type="term" value="F:microtubule binding"/>
    <property type="evidence" value="ECO:0007669"/>
    <property type="project" value="InterPro"/>
</dbReference>
<dbReference type="KEGG" id="rarg:115749020"/>
<evidence type="ECO:0000256" key="7">
    <source>
        <dbReference type="SAM" id="MobiDB-lite"/>
    </source>
</evidence>
<dbReference type="GO" id="GO:0005871">
    <property type="term" value="C:kinesin complex"/>
    <property type="evidence" value="ECO:0007669"/>
    <property type="project" value="TreeGrafter"/>
</dbReference>
<accession>A0A8B8Q3A5</accession>
<dbReference type="InterPro" id="IPR027640">
    <property type="entry name" value="Kinesin-like_fam"/>
</dbReference>
<evidence type="ECO:0000313" key="10">
    <source>
        <dbReference type="RefSeq" id="XP_030541569.1"/>
    </source>
</evidence>
<keyword evidence="1" id="KW-0493">Microtubule</keyword>
<evidence type="ECO:0000256" key="3">
    <source>
        <dbReference type="ARBA" id="ARBA00022840"/>
    </source>
</evidence>
<proteinExistence type="inferred from homology"/>
<keyword evidence="9" id="KW-1185">Reference proteome</keyword>
<dbReference type="PRINTS" id="PR00380">
    <property type="entry name" value="KINESINHEAVY"/>
</dbReference>
<dbReference type="GO" id="GO:0005524">
    <property type="term" value="F:ATP binding"/>
    <property type="evidence" value="ECO:0007669"/>
    <property type="project" value="UniProtKB-UniRule"/>
</dbReference>
<dbReference type="GO" id="GO:0016887">
    <property type="term" value="F:ATP hydrolysis activity"/>
    <property type="evidence" value="ECO:0007669"/>
    <property type="project" value="TreeGrafter"/>
</dbReference>
<evidence type="ECO:0000256" key="5">
    <source>
        <dbReference type="PROSITE-ProRule" id="PRU00283"/>
    </source>
</evidence>
<protein>
    <submittedName>
        <fullName evidence="10">Kinesin-like protein KIN-6 isoform X1</fullName>
    </submittedName>
</protein>
<dbReference type="SMART" id="SM00129">
    <property type="entry name" value="KISc"/>
    <property type="match status" value="1"/>
</dbReference>
<feature type="region of interest" description="Disordered" evidence="7">
    <location>
        <begin position="855"/>
        <end position="883"/>
    </location>
</feature>
<feature type="region of interest" description="Disordered" evidence="7">
    <location>
        <begin position="787"/>
        <end position="807"/>
    </location>
</feature>
<feature type="compositionally biased region" description="Basic and acidic residues" evidence="7">
    <location>
        <begin position="792"/>
        <end position="806"/>
    </location>
</feature>
<sequence length="891" mass="98033">MEEPRQEPPPPGEDAAEETEKSPPPCPNTVTVRRNPHRRARPTPSATTALRSPSSRPLKPKLPDISSFRMEEILSFDISEKHRPDISESEAENLKVYLRIRPLSVSSAHGSRRNRDMVESVSRARNVWPLNPVRKKDAREKSVRKKQLSSEICIMVNDATSVTLTPPVALQESKRIKSEVYGGFSGVFSDSTQEEVYESMVRPLADDFLRGKSGMLAALGPSGSGKTHTVFGTPREPGMVPLLLRQIFEHSKGGIIKSQRSFLLSMFEICTERGKGEKAFDLSNGSELSMQQGTLKGLQEVIITDLEQADSLIACGMLKRATAMTNTNSQSSRSQCLINIRNASTKHDGEDRSSASVLTIADLAGAERGRRTGNQGTRLLESNFINNTSMVFGLCLRSLLEHQKNPTKVLQKHYQNSLLTRYLRDYLEGKKRMTLVLTVKAGEDDYLDASYLLRQASPYTKIKFNKVEESSNPIGMKRHYPTAPRVEEPKRMKYGGIDVSVVEDRKSSGKASLSIEEDASVKADINISTSQNLDTIQTSGSDRYNRIMEGFAKALWKVLKQCNDKLKVADGEIRSLRENLVEENTRCSELEKKLINLRANCTCTKENVMEATSVNLNLGLDSVVNVSHSLSADVDRHKPGNSNGVCKSAVLNVGSDSAVNGSYSLSAEVHIHEPGNSNEVGGENFGTVSDAVDIVDGLKESDANVVVSASDAANASQLSVPKSSQLIYLEESFGENENAGKHLMDLRCLKLVDDLSDADSKGADLSSQPLIMVRKNSCSSVELDQLLSEDDEKSRDQPASADKDLKSTQACSFGSSVEAEPGLNSSYKCPSLEKPKRRLLPASSILLRDMRALNVEDEMEKPKGNRGQKKLPAEERTRTQGSNTLLRLLIK</sequence>
<dbReference type="Pfam" id="PF00225">
    <property type="entry name" value="Kinesin"/>
    <property type="match status" value="1"/>
</dbReference>
<dbReference type="GeneID" id="115749020"/>
<feature type="region of interest" description="Disordered" evidence="7">
    <location>
        <begin position="1"/>
        <end position="64"/>
    </location>
</feature>
<dbReference type="GO" id="GO:0005634">
    <property type="term" value="C:nucleus"/>
    <property type="evidence" value="ECO:0007669"/>
    <property type="project" value="TreeGrafter"/>
</dbReference>
<dbReference type="InterPro" id="IPR036961">
    <property type="entry name" value="Kinesin_motor_dom_sf"/>
</dbReference>
<evidence type="ECO:0000259" key="8">
    <source>
        <dbReference type="PROSITE" id="PS50067"/>
    </source>
</evidence>
<keyword evidence="2 5" id="KW-0547">Nucleotide-binding</keyword>
<name>A0A8B8Q3A5_9MYRT</name>
<evidence type="ECO:0000256" key="4">
    <source>
        <dbReference type="ARBA" id="ARBA00023175"/>
    </source>
</evidence>
<reference evidence="10" key="2">
    <citation type="submission" date="2025-08" db="UniProtKB">
        <authorList>
            <consortium name="RefSeq"/>
        </authorList>
    </citation>
    <scope>IDENTIFICATION</scope>
    <source>
        <tissue evidence="10">Leaf</tissue>
    </source>
</reference>
<feature type="coiled-coil region" evidence="6">
    <location>
        <begin position="559"/>
        <end position="607"/>
    </location>
</feature>
<dbReference type="GO" id="GO:0005874">
    <property type="term" value="C:microtubule"/>
    <property type="evidence" value="ECO:0007669"/>
    <property type="project" value="UniProtKB-KW"/>
</dbReference>
<dbReference type="PROSITE" id="PS50067">
    <property type="entry name" value="KINESIN_MOTOR_2"/>
    <property type="match status" value="1"/>
</dbReference>
<dbReference type="SUPFAM" id="SSF52540">
    <property type="entry name" value="P-loop containing nucleoside triphosphate hydrolases"/>
    <property type="match status" value="1"/>
</dbReference>
<dbReference type="GO" id="GO:0007018">
    <property type="term" value="P:microtubule-based movement"/>
    <property type="evidence" value="ECO:0007669"/>
    <property type="project" value="InterPro"/>
</dbReference>
<evidence type="ECO:0000256" key="1">
    <source>
        <dbReference type="ARBA" id="ARBA00022701"/>
    </source>
</evidence>
<dbReference type="Gene3D" id="3.40.850.10">
    <property type="entry name" value="Kinesin motor domain"/>
    <property type="match status" value="1"/>
</dbReference>
<gene>
    <name evidence="10" type="primary">LOC115749020</name>
</gene>
<keyword evidence="4 5" id="KW-0505">Motor protein</keyword>
<dbReference type="InterPro" id="IPR027417">
    <property type="entry name" value="P-loop_NTPase"/>
</dbReference>
<dbReference type="AlphaFoldDB" id="A0A8B8Q3A5"/>
<evidence type="ECO:0000256" key="6">
    <source>
        <dbReference type="SAM" id="Coils"/>
    </source>
</evidence>
<reference evidence="9" key="1">
    <citation type="submission" date="2025-05" db="UniProtKB">
        <authorList>
            <consortium name="RefSeq"/>
        </authorList>
    </citation>
    <scope>NUCLEOTIDE SEQUENCE [LARGE SCALE GENOMIC DNA]</scope>
</reference>
<feature type="domain" description="Kinesin motor" evidence="8">
    <location>
        <begin position="93"/>
        <end position="462"/>
    </location>
</feature>
<keyword evidence="3 5" id="KW-0067">ATP-binding</keyword>
<dbReference type="OrthoDB" id="123929at2759"/>
<organism evidence="9 10">
    <name type="scientific">Rhodamnia argentea</name>
    <dbReference type="NCBI Taxonomy" id="178133"/>
    <lineage>
        <taxon>Eukaryota</taxon>
        <taxon>Viridiplantae</taxon>
        <taxon>Streptophyta</taxon>
        <taxon>Embryophyta</taxon>
        <taxon>Tracheophyta</taxon>
        <taxon>Spermatophyta</taxon>
        <taxon>Magnoliopsida</taxon>
        <taxon>eudicotyledons</taxon>
        <taxon>Gunneridae</taxon>
        <taxon>Pentapetalae</taxon>
        <taxon>rosids</taxon>
        <taxon>malvids</taxon>
        <taxon>Myrtales</taxon>
        <taxon>Myrtaceae</taxon>
        <taxon>Myrtoideae</taxon>
        <taxon>Myrteae</taxon>
        <taxon>Australasian group</taxon>
        <taxon>Rhodamnia</taxon>
    </lineage>
</organism>
<dbReference type="Proteomes" id="UP000827889">
    <property type="component" value="Chromosome 2"/>
</dbReference>
<evidence type="ECO:0000256" key="2">
    <source>
        <dbReference type="ARBA" id="ARBA00022741"/>
    </source>
</evidence>
<keyword evidence="6" id="KW-0175">Coiled coil</keyword>
<dbReference type="PANTHER" id="PTHR24115:SF1008">
    <property type="entry name" value="KINESIN-LIKE PROTEIN SUBITO"/>
    <property type="match status" value="1"/>
</dbReference>
<comment type="similarity">
    <text evidence="5">Belongs to the TRAFAC class myosin-kinesin ATPase superfamily. Kinesin family.</text>
</comment>
<dbReference type="GO" id="GO:0003777">
    <property type="term" value="F:microtubule motor activity"/>
    <property type="evidence" value="ECO:0007669"/>
    <property type="project" value="InterPro"/>
</dbReference>
<dbReference type="PANTHER" id="PTHR24115">
    <property type="entry name" value="KINESIN-RELATED"/>
    <property type="match status" value="1"/>
</dbReference>